<feature type="compositionally biased region" description="Polar residues" evidence="7">
    <location>
        <begin position="489"/>
        <end position="504"/>
    </location>
</feature>
<dbReference type="InterPro" id="IPR012317">
    <property type="entry name" value="Poly(ADP-ribose)pol_cat_dom"/>
</dbReference>
<feature type="domain" description="Macro" evidence="9">
    <location>
        <begin position="295"/>
        <end position="477"/>
    </location>
</feature>
<dbReference type="SUPFAM" id="SSF52949">
    <property type="entry name" value="Macro domain-like"/>
    <property type="match status" value="2"/>
</dbReference>
<protein>
    <recommendedName>
        <fullName evidence="12">Poly [ADP-ribose] polymerase</fullName>
    </recommendedName>
</protein>
<dbReference type="InterPro" id="IPR043472">
    <property type="entry name" value="Macro_dom-like"/>
</dbReference>
<evidence type="ECO:0000259" key="9">
    <source>
        <dbReference type="PROSITE" id="PS51154"/>
    </source>
</evidence>
<dbReference type="PANTHER" id="PTHR14453">
    <property type="entry name" value="PARP/ZINC FINGER CCCH TYPE DOMAIN CONTAINING PROTEIN"/>
    <property type="match status" value="1"/>
</dbReference>
<evidence type="ECO:0008006" key="12">
    <source>
        <dbReference type="Google" id="ProtNLM"/>
    </source>
</evidence>
<evidence type="ECO:0000256" key="7">
    <source>
        <dbReference type="SAM" id="MobiDB-lite"/>
    </source>
</evidence>
<keyword evidence="4" id="KW-0520">NAD</keyword>
<accession>A0ABR3MTE2</accession>
<sequence>MIDIISTAVCDLRKLQAMSDKEQSLMPLVPEQAAILGKCASAFYHAVKEKFNCMAILQNVDEAVSFGSNTSGVWHAEKRYSLKLSRTVEVSVWKDDLTCHQVEAVVNAANEKLKHGGGLAQALCDAGGPMIQKWSDDIIKQQNKVPTGTAVLTFAGKLPCKYIIHAVGPKVSQNPSLKEVEYAAPLLYNTVNTILNLVVHQNITSVAIPALSSGLFNFPRDRCADIIVNAIKQFHELRGFQGKNLEIHLVNNDEPSVREMSRATRAILDPTSTSGSYSWAVKSQNQTMTSSSSNSSQMCSLQFKNIMLYLKKGSIEEEKVDVIVNTIAQDCDLSQGLISGAILMKAGRKIQDEIYKKKKTFSKAHVYETEGYNLDCTTVLHTVCAHRTDPKARQILHKLILDCLKKASALEYKSISFPAIGTGNLGYDKKEVAKIMTNAVAEFGDQYTKKKLDVYFVVFPTDSKTMEAFENEMKGRKRETPEVHHDVTSFASTSKKNTASETPTLEIQSASSEALREAKSWTINILNASDNMTIQNNHVMYLDQRDHENLLSLQKKFNVCIKEFFRNGKGGITITGNHSHVSCAATEVESMLCKAQEDFARAEECDKLYSVVRWSCKDVPWIQTPEISAILEKAYLAGLENRVFNNHRFNLKSLTVIDNTGRVGSMKRTCLLAPFKSLNNSYYARIPVSGAKYFDKDIKVVEDFGHRIVKVEKLENIVLKQLFEMNMQRLKHKPKRLYQRVSAQFCDLICRVGFQKEFAPPAEQKCGSGIYFSSTVDGAIKLWDEQEHEQYIYIIQAQVLTGNSANGSPELILPPPLGKDPLDRYDSVNDSKQTYVIFSGQQALPEYLFICAKSSAV</sequence>
<feature type="region of interest" description="Disordered" evidence="7">
    <location>
        <begin position="473"/>
        <end position="504"/>
    </location>
</feature>
<comment type="subcellular location">
    <subcellularLocation>
        <location evidence="1">Nucleus</location>
    </subcellularLocation>
</comment>
<evidence type="ECO:0000256" key="5">
    <source>
        <dbReference type="ARBA" id="ARBA00023242"/>
    </source>
</evidence>
<keyword evidence="3" id="KW-0808">Transferase</keyword>
<name>A0ABR3MTE2_9TELE</name>
<feature type="domain" description="PARP catalytic" evidence="8">
    <location>
        <begin position="669"/>
        <end position="857"/>
    </location>
</feature>
<feature type="domain" description="Macro" evidence="9">
    <location>
        <begin position="77"/>
        <end position="268"/>
    </location>
</feature>
<keyword evidence="5" id="KW-0539">Nucleus</keyword>
<dbReference type="Proteomes" id="UP001558613">
    <property type="component" value="Unassembled WGS sequence"/>
</dbReference>
<keyword evidence="2" id="KW-0328">Glycosyltransferase</keyword>
<dbReference type="InterPro" id="IPR002589">
    <property type="entry name" value="Macro_dom"/>
</dbReference>
<comment type="similarity">
    <text evidence="6">Belongs to the ARTD/PARP family.</text>
</comment>
<evidence type="ECO:0000259" key="8">
    <source>
        <dbReference type="PROSITE" id="PS51059"/>
    </source>
</evidence>
<dbReference type="Pfam" id="PF23254">
    <property type="entry name" value="KH_PARP14_8"/>
    <property type="match status" value="1"/>
</dbReference>
<reference evidence="10 11" key="1">
    <citation type="submission" date="2023-09" db="EMBL/GenBank/DDBJ databases">
        <authorList>
            <person name="Wang M."/>
        </authorList>
    </citation>
    <scope>NUCLEOTIDE SEQUENCE [LARGE SCALE GENOMIC DNA]</scope>
    <source>
        <strain evidence="10">GT-2023</strain>
        <tissue evidence="10">Liver</tissue>
    </source>
</reference>
<comment type="caution">
    <text evidence="10">The sequence shown here is derived from an EMBL/GenBank/DDBJ whole genome shotgun (WGS) entry which is preliminary data.</text>
</comment>
<dbReference type="CDD" id="cd02907">
    <property type="entry name" value="Macro_Af1521_BAL-like"/>
    <property type="match status" value="1"/>
</dbReference>
<evidence type="ECO:0000256" key="6">
    <source>
        <dbReference type="ARBA" id="ARBA00024347"/>
    </source>
</evidence>
<evidence type="ECO:0000313" key="11">
    <source>
        <dbReference type="Proteomes" id="UP001558613"/>
    </source>
</evidence>
<dbReference type="Gene3D" id="3.90.228.10">
    <property type="match status" value="1"/>
</dbReference>
<dbReference type="Pfam" id="PF01661">
    <property type="entry name" value="Macro"/>
    <property type="match status" value="2"/>
</dbReference>
<proteinExistence type="inferred from homology"/>
<keyword evidence="11" id="KW-1185">Reference proteome</keyword>
<gene>
    <name evidence="10" type="ORF">QQF64_033275</name>
</gene>
<evidence type="ECO:0000256" key="2">
    <source>
        <dbReference type="ARBA" id="ARBA00022676"/>
    </source>
</evidence>
<dbReference type="InterPro" id="IPR052056">
    <property type="entry name" value="Mono-ARTD/PARP"/>
</dbReference>
<feature type="compositionally biased region" description="Basic and acidic residues" evidence="7">
    <location>
        <begin position="473"/>
        <end position="487"/>
    </location>
</feature>
<evidence type="ECO:0000256" key="3">
    <source>
        <dbReference type="ARBA" id="ARBA00022679"/>
    </source>
</evidence>
<dbReference type="PROSITE" id="PS51154">
    <property type="entry name" value="MACRO"/>
    <property type="match status" value="2"/>
</dbReference>
<dbReference type="EMBL" id="JAYMGO010000009">
    <property type="protein sequence ID" value="KAL1267912.1"/>
    <property type="molecule type" value="Genomic_DNA"/>
</dbReference>
<evidence type="ECO:0000256" key="1">
    <source>
        <dbReference type="ARBA" id="ARBA00004123"/>
    </source>
</evidence>
<dbReference type="PROSITE" id="PS51059">
    <property type="entry name" value="PARP_CATALYTIC"/>
    <property type="match status" value="1"/>
</dbReference>
<dbReference type="InterPro" id="IPR057049">
    <property type="entry name" value="PARP14_KH_8"/>
</dbReference>
<dbReference type="SMART" id="SM00506">
    <property type="entry name" value="A1pp"/>
    <property type="match status" value="2"/>
</dbReference>
<evidence type="ECO:0000313" key="10">
    <source>
        <dbReference type="EMBL" id="KAL1267912.1"/>
    </source>
</evidence>
<dbReference type="Gene3D" id="3.40.220.10">
    <property type="entry name" value="Leucine Aminopeptidase, subunit E, domain 1"/>
    <property type="match status" value="2"/>
</dbReference>
<organism evidence="10 11">
    <name type="scientific">Cirrhinus molitorella</name>
    <name type="common">mud carp</name>
    <dbReference type="NCBI Taxonomy" id="172907"/>
    <lineage>
        <taxon>Eukaryota</taxon>
        <taxon>Metazoa</taxon>
        <taxon>Chordata</taxon>
        <taxon>Craniata</taxon>
        <taxon>Vertebrata</taxon>
        <taxon>Euteleostomi</taxon>
        <taxon>Actinopterygii</taxon>
        <taxon>Neopterygii</taxon>
        <taxon>Teleostei</taxon>
        <taxon>Ostariophysi</taxon>
        <taxon>Cypriniformes</taxon>
        <taxon>Cyprinidae</taxon>
        <taxon>Labeoninae</taxon>
        <taxon>Labeonini</taxon>
        <taxon>Cirrhinus</taxon>
    </lineage>
</organism>
<evidence type="ECO:0000256" key="4">
    <source>
        <dbReference type="ARBA" id="ARBA00023027"/>
    </source>
</evidence>
<dbReference type="SUPFAM" id="SSF56399">
    <property type="entry name" value="ADP-ribosylation"/>
    <property type="match status" value="1"/>
</dbReference>
<dbReference type="PANTHER" id="PTHR14453:SF70">
    <property type="entry name" value="PROTEIN MONO-ADP-RIBOSYLTRANSFERASE PARP9"/>
    <property type="match status" value="1"/>
</dbReference>